<feature type="transmembrane region" description="Helical" evidence="13">
    <location>
        <begin position="147"/>
        <end position="168"/>
    </location>
</feature>
<feature type="transmembrane region" description="Helical" evidence="13">
    <location>
        <begin position="311"/>
        <end position="332"/>
    </location>
</feature>
<keyword evidence="12 13" id="KW-0753">Steroid metabolism</keyword>
<dbReference type="OrthoDB" id="10262235at2759"/>
<feature type="transmembrane region" description="Helical" evidence="13">
    <location>
        <begin position="110"/>
        <end position="135"/>
    </location>
</feature>
<feature type="transmembrane region" description="Helical" evidence="13">
    <location>
        <begin position="278"/>
        <end position="299"/>
    </location>
</feature>
<evidence type="ECO:0000256" key="4">
    <source>
        <dbReference type="ARBA" id="ARBA00022692"/>
    </source>
</evidence>
<gene>
    <name evidence="14" type="ORF">BD289DRAFT_367534</name>
</gene>
<feature type="transmembrane region" description="Helical" evidence="13">
    <location>
        <begin position="67"/>
        <end position="90"/>
    </location>
</feature>
<evidence type="ECO:0000256" key="12">
    <source>
        <dbReference type="ARBA" id="ARBA00023221"/>
    </source>
</evidence>
<feature type="transmembrane region" description="Helical" evidence="13">
    <location>
        <begin position="395"/>
        <end position="414"/>
    </location>
</feature>
<dbReference type="AlphaFoldDB" id="A0A2T3A9B4"/>
<dbReference type="PROSITE" id="PS01018">
    <property type="entry name" value="STEROL_REDUCT_2"/>
    <property type="match status" value="1"/>
</dbReference>
<dbReference type="InParanoid" id="A0A2T3A9B4"/>
<dbReference type="GO" id="GO:0050613">
    <property type="term" value="F:Delta14-sterol reductase activity"/>
    <property type="evidence" value="ECO:0007669"/>
    <property type="project" value="TreeGrafter"/>
</dbReference>
<sequence>MALQTPSYDFGGPPGAAAIVLGLPVLLNVWYLGCNDVSGCPAPALLEPRTLTWEKLKAQLPWPDQGIWGFCNWSVAGWVLAYYVLSLLLYRILPAQEVYGTKLRESGRPLLYRFNAFHASVFQLGACAIGTYLYGADWVFWTYITDNYLQIMTANILLAFAISIFVYCRSFGVKAGNSELRELAVGGHTGSFIYDFYIGRELNPRITLPFFGEIDIKAWLEMRPGLTGWVLLDLAFAAQQYRNYGFLSDSMVFTAAVQSFYALYGQYAEDRIMSMMDIITDGLGFMLTFGDIVWVPFLYSTQCRYLATYPVQLGWLGVAGVSLVFALGLYIFREANRQKSVFRTTPEDPSVKNLSFIQTKRGTRLLTAGWWGTSRHINYFGDWLQASPFSLPTGIAGYALVPAGGALAATLGGSSTEVATMLDGRQVVQGDARGWGMVFTYFYVVYFAVLLIHREGRDDLACAEKYGDDWDKYKKTVKWRIVPYIY</sequence>
<dbReference type="GO" id="GO:0006696">
    <property type="term" value="P:ergosterol biosynthetic process"/>
    <property type="evidence" value="ECO:0007669"/>
    <property type="project" value="TreeGrafter"/>
</dbReference>
<keyword evidence="7 13" id="KW-0560">Oxidoreductase</keyword>
<name>A0A2T3A9B4_9PEZI</name>
<evidence type="ECO:0000256" key="10">
    <source>
        <dbReference type="ARBA" id="ARBA00023136"/>
    </source>
</evidence>
<keyword evidence="15" id="KW-1185">Reference proteome</keyword>
<comment type="similarity">
    <text evidence="2 13">Belongs to the ERG4/ERG24 family.</text>
</comment>
<dbReference type="EMBL" id="KZ678433">
    <property type="protein sequence ID" value="PSR87136.1"/>
    <property type="molecule type" value="Genomic_DNA"/>
</dbReference>
<keyword evidence="4 13" id="KW-0812">Transmembrane</keyword>
<reference evidence="14 15" key="1">
    <citation type="journal article" date="2018" name="Mycol. Prog.">
        <title>Coniella lustricola, a new species from submerged detritus.</title>
        <authorList>
            <person name="Raudabaugh D.B."/>
            <person name="Iturriaga T."/>
            <person name="Carver A."/>
            <person name="Mondo S."/>
            <person name="Pangilinan J."/>
            <person name="Lipzen A."/>
            <person name="He G."/>
            <person name="Amirebrahimi M."/>
            <person name="Grigoriev I.V."/>
            <person name="Miller A.N."/>
        </authorList>
    </citation>
    <scope>NUCLEOTIDE SEQUENCE [LARGE SCALE GENOMIC DNA]</scope>
    <source>
        <strain evidence="14 15">B22-T-1</strain>
    </source>
</reference>
<evidence type="ECO:0000256" key="11">
    <source>
        <dbReference type="ARBA" id="ARBA00023166"/>
    </source>
</evidence>
<keyword evidence="5 13" id="KW-0752">Steroid biosynthesis</keyword>
<keyword evidence="10 13" id="KW-0472">Membrane</keyword>
<evidence type="ECO:0000256" key="1">
    <source>
        <dbReference type="ARBA" id="ARBA00004141"/>
    </source>
</evidence>
<organism evidence="14 15">
    <name type="scientific">Coniella lustricola</name>
    <dbReference type="NCBI Taxonomy" id="2025994"/>
    <lineage>
        <taxon>Eukaryota</taxon>
        <taxon>Fungi</taxon>
        <taxon>Dikarya</taxon>
        <taxon>Ascomycota</taxon>
        <taxon>Pezizomycotina</taxon>
        <taxon>Sordariomycetes</taxon>
        <taxon>Sordariomycetidae</taxon>
        <taxon>Diaporthales</taxon>
        <taxon>Schizoparmaceae</taxon>
        <taxon>Coniella</taxon>
    </lineage>
</organism>
<evidence type="ECO:0000256" key="6">
    <source>
        <dbReference type="ARBA" id="ARBA00022989"/>
    </source>
</evidence>
<evidence type="ECO:0000256" key="7">
    <source>
        <dbReference type="ARBA" id="ARBA00023002"/>
    </source>
</evidence>
<dbReference type="GO" id="GO:0005789">
    <property type="term" value="C:endoplasmic reticulum membrane"/>
    <property type="evidence" value="ECO:0007669"/>
    <property type="project" value="TreeGrafter"/>
</dbReference>
<accession>A0A2T3A9B4</accession>
<dbReference type="PANTHER" id="PTHR21257">
    <property type="entry name" value="DELTA(14)-STEROL REDUCTASE"/>
    <property type="match status" value="1"/>
</dbReference>
<dbReference type="FunCoup" id="A0A2T3A9B4">
    <property type="interactions" value="479"/>
</dbReference>
<keyword evidence="6 13" id="KW-1133">Transmembrane helix</keyword>
<dbReference type="InterPro" id="IPR001171">
    <property type="entry name" value="ERG24_DHCR-like"/>
</dbReference>
<evidence type="ECO:0000313" key="14">
    <source>
        <dbReference type="EMBL" id="PSR87136.1"/>
    </source>
</evidence>
<keyword evidence="3 13" id="KW-0444">Lipid biosynthesis</keyword>
<dbReference type="PANTHER" id="PTHR21257:SF52">
    <property type="entry name" value="DELTA(14)-STEROL REDUCTASE TM7SF2"/>
    <property type="match status" value="1"/>
</dbReference>
<comment type="subcellular location">
    <subcellularLocation>
        <location evidence="1">Membrane</location>
        <topology evidence="1">Multi-pass membrane protein</topology>
    </subcellularLocation>
</comment>
<evidence type="ECO:0000313" key="15">
    <source>
        <dbReference type="Proteomes" id="UP000241462"/>
    </source>
</evidence>
<evidence type="ECO:0000256" key="5">
    <source>
        <dbReference type="ARBA" id="ARBA00022955"/>
    </source>
</evidence>
<dbReference type="Pfam" id="PF01222">
    <property type="entry name" value="ERG4_ERG24"/>
    <property type="match status" value="1"/>
</dbReference>
<evidence type="ECO:0000256" key="3">
    <source>
        <dbReference type="ARBA" id="ARBA00022516"/>
    </source>
</evidence>
<keyword evidence="9 13" id="KW-0443">Lipid metabolism</keyword>
<evidence type="ECO:0000256" key="9">
    <source>
        <dbReference type="ARBA" id="ARBA00023098"/>
    </source>
</evidence>
<keyword evidence="11 13" id="KW-1207">Sterol metabolism</keyword>
<dbReference type="STRING" id="2025994.A0A2T3A9B4"/>
<proteinExistence type="inferred from homology"/>
<keyword evidence="8 13" id="KW-0756">Sterol biosynthesis</keyword>
<feature type="transmembrane region" description="Helical" evidence="13">
    <location>
        <begin position="434"/>
        <end position="452"/>
    </location>
</feature>
<protein>
    <recommendedName>
        <fullName evidence="13">Delta(14)-sterol reductase</fullName>
    </recommendedName>
    <alternativeName>
        <fullName evidence="13">C-14 sterol reductase</fullName>
    </alternativeName>
    <alternativeName>
        <fullName evidence="13">Sterol C14-reductase</fullName>
    </alternativeName>
</protein>
<dbReference type="Proteomes" id="UP000241462">
    <property type="component" value="Unassembled WGS sequence"/>
</dbReference>
<evidence type="ECO:0000256" key="2">
    <source>
        <dbReference type="ARBA" id="ARBA00005402"/>
    </source>
</evidence>
<evidence type="ECO:0000256" key="8">
    <source>
        <dbReference type="ARBA" id="ARBA00023011"/>
    </source>
</evidence>
<evidence type="ECO:0000256" key="13">
    <source>
        <dbReference type="RuleBase" id="RU369120"/>
    </source>
</evidence>
<dbReference type="Gene3D" id="1.20.120.1630">
    <property type="match status" value="1"/>
</dbReference>
<dbReference type="InterPro" id="IPR018083">
    <property type="entry name" value="Sterol_reductase_CS"/>
</dbReference>
<dbReference type="PROSITE" id="PS01017">
    <property type="entry name" value="STEROL_REDUCT_1"/>
    <property type="match status" value="1"/>
</dbReference>